<dbReference type="OrthoDB" id="3723482at2"/>
<dbReference type="PATRIC" id="fig|665004.4.peg.1289"/>
<gene>
    <name evidence="1" type="ORF">AC529_02635</name>
</gene>
<dbReference type="AlphaFoldDB" id="A0A147KLL4"/>
<sequence>MAQLFVASTFFGAMSLAAAIDSGRFGPGGQRRMLLVSNNALAPEVVSPLDAAPGFEALRSRFDEVVSWNELLWPFHPSTWQPREQEWPLLNRLLRHYWNLGDGPLHLVVESIQVPPARAFAEIFDDATVTVYSDGLMSYGPTRESPPRDIATRIDRVLYLDLVPGLEPLLLSEYDVPRAVIDPEAFRSVVAEAAKAVDGAADRADLAGAPMVIGQYLAALGILTAAEEDELHARMLRGVAARGERTVLFKPHPSTTARTCGALRAAAERLGVRLVELDDPVPVEVWYEALHPSLVVGAFSTGLSTASRYYGIPVATVGTELLLERITPYQNSNRIPVTLADATLPGLAEDGTIRPPRIPADRTGEELLPLLVAVAYCMQNSAYPHLRDQAAAYLAHRLDDGTRRYFKKRRLAALRLPGAPRPWPRYVSWLASGARRLRVGS</sequence>
<dbReference type="EMBL" id="LGEM01000014">
    <property type="protein sequence ID" value="KUP98187.1"/>
    <property type="molecule type" value="Genomic_DNA"/>
</dbReference>
<accession>A0A147KLL4</accession>
<comment type="caution">
    <text evidence="1">The sequence shown here is derived from an EMBL/GenBank/DDBJ whole genome shotgun (WGS) entry which is preliminary data.</text>
</comment>
<dbReference type="InterPro" id="IPR010866">
    <property type="entry name" value="A-2_8-polyST"/>
</dbReference>
<keyword evidence="2" id="KW-1185">Reference proteome</keyword>
<evidence type="ECO:0000313" key="2">
    <source>
        <dbReference type="Proteomes" id="UP000074382"/>
    </source>
</evidence>
<proteinExistence type="predicted"/>
<evidence type="ECO:0000313" key="1">
    <source>
        <dbReference type="EMBL" id="KUP98187.1"/>
    </source>
</evidence>
<dbReference type="RefSeq" id="WP_068754188.1">
    <property type="nucleotide sequence ID" value="NZ_KQ950180.1"/>
</dbReference>
<dbReference type="Proteomes" id="UP000074382">
    <property type="component" value="Unassembled WGS sequence"/>
</dbReference>
<name>A0A147KLL4_THECS</name>
<organism evidence="1 2">
    <name type="scientific">Thermobifida cellulosilytica TB100</name>
    <dbReference type="NCBI Taxonomy" id="665004"/>
    <lineage>
        <taxon>Bacteria</taxon>
        <taxon>Bacillati</taxon>
        <taxon>Actinomycetota</taxon>
        <taxon>Actinomycetes</taxon>
        <taxon>Streptosporangiales</taxon>
        <taxon>Nocardiopsidaceae</taxon>
        <taxon>Thermobifida</taxon>
    </lineage>
</organism>
<reference evidence="2" key="1">
    <citation type="journal article" date="2017" name="Acta Aliment.">
        <title>Plant polysaccharide degrading enzyme system of Thermpbifida cellulosilytica TB100 revealed by de novo genome project data.</title>
        <authorList>
            <person name="Toth A."/>
            <person name="Baka E."/>
            <person name="Luzics S."/>
            <person name="Bata-Vidacs I."/>
            <person name="Nagy I."/>
            <person name="Balint B."/>
            <person name="Herceg R."/>
            <person name="Olasz F."/>
            <person name="Wilk T."/>
            <person name="Nagy T."/>
            <person name="Kriszt B."/>
            <person name="Nagy I."/>
            <person name="Kukolya J."/>
        </authorList>
    </citation>
    <scope>NUCLEOTIDE SEQUENCE [LARGE SCALE GENOMIC DNA]</scope>
    <source>
        <strain evidence="2">TB100</strain>
    </source>
</reference>
<protein>
    <submittedName>
        <fullName evidence="1">Uncharacterized protein</fullName>
    </submittedName>
</protein>
<dbReference type="Pfam" id="PF07388">
    <property type="entry name" value="A-2_8-polyST"/>
    <property type="match status" value="1"/>
</dbReference>
<dbReference type="STRING" id="665004.AC529_02635"/>